<keyword evidence="2" id="KW-0813">Transport</keyword>
<dbReference type="PROSITE" id="PS50850">
    <property type="entry name" value="MFS"/>
    <property type="match status" value="1"/>
</dbReference>
<feature type="transmembrane region" description="Helical" evidence="7">
    <location>
        <begin position="73"/>
        <end position="95"/>
    </location>
</feature>
<feature type="transmembrane region" description="Helical" evidence="7">
    <location>
        <begin position="340"/>
        <end position="357"/>
    </location>
</feature>
<feature type="transmembrane region" description="Helical" evidence="7">
    <location>
        <begin position="44"/>
        <end position="67"/>
    </location>
</feature>
<feature type="transmembrane region" description="Helical" evidence="7">
    <location>
        <begin position="277"/>
        <end position="301"/>
    </location>
</feature>
<dbReference type="EMBL" id="CP001634">
    <property type="protein sequence ID" value="ACR78900.1"/>
    <property type="molecule type" value="Genomic_DNA"/>
</dbReference>
<gene>
    <name evidence="9" type="ordered locus">Kole_0174</name>
</gene>
<protein>
    <submittedName>
        <fullName evidence="9">Major facilitator superfamily MFS_1</fullName>
    </submittedName>
</protein>
<dbReference type="AlphaFoldDB" id="C5CIG6"/>
<feature type="transmembrane region" description="Helical" evidence="7">
    <location>
        <begin position="138"/>
        <end position="155"/>
    </location>
</feature>
<keyword evidence="6 7" id="KW-0472">Membrane</keyword>
<evidence type="ECO:0000256" key="5">
    <source>
        <dbReference type="ARBA" id="ARBA00022989"/>
    </source>
</evidence>
<feature type="transmembrane region" description="Helical" evidence="7">
    <location>
        <begin position="12"/>
        <end position="32"/>
    </location>
</feature>
<keyword evidence="10" id="KW-1185">Reference proteome</keyword>
<dbReference type="Gene3D" id="1.20.1250.20">
    <property type="entry name" value="MFS general substrate transporter like domains"/>
    <property type="match status" value="2"/>
</dbReference>
<accession>C5CIG6</accession>
<feature type="transmembrane region" description="Helical" evidence="7">
    <location>
        <begin position="226"/>
        <end position="247"/>
    </location>
</feature>
<dbReference type="GO" id="GO:0022857">
    <property type="term" value="F:transmembrane transporter activity"/>
    <property type="evidence" value="ECO:0007669"/>
    <property type="project" value="InterPro"/>
</dbReference>
<evidence type="ECO:0000256" key="7">
    <source>
        <dbReference type="SAM" id="Phobius"/>
    </source>
</evidence>
<dbReference type="PANTHER" id="PTHR23517">
    <property type="entry name" value="RESISTANCE PROTEIN MDTM, PUTATIVE-RELATED-RELATED"/>
    <property type="match status" value="1"/>
</dbReference>
<dbReference type="HOGENOM" id="CLU_696114_0_0_0"/>
<dbReference type="KEGG" id="kol:Kole_0174"/>
<dbReference type="Proteomes" id="UP000002382">
    <property type="component" value="Chromosome"/>
</dbReference>
<dbReference type="InterPro" id="IPR011701">
    <property type="entry name" value="MFS"/>
</dbReference>
<evidence type="ECO:0000259" key="8">
    <source>
        <dbReference type="PROSITE" id="PS50850"/>
    </source>
</evidence>
<evidence type="ECO:0000256" key="6">
    <source>
        <dbReference type="ARBA" id="ARBA00023136"/>
    </source>
</evidence>
<keyword evidence="4 7" id="KW-0812">Transmembrane</keyword>
<dbReference type="InterPro" id="IPR036259">
    <property type="entry name" value="MFS_trans_sf"/>
</dbReference>
<feature type="domain" description="Major facilitator superfamily (MFS) profile" evidence="8">
    <location>
        <begin position="1"/>
        <end position="159"/>
    </location>
</feature>
<dbReference type="InterPro" id="IPR050171">
    <property type="entry name" value="MFS_Transporters"/>
</dbReference>
<evidence type="ECO:0000313" key="9">
    <source>
        <dbReference type="EMBL" id="ACR78900.1"/>
    </source>
</evidence>
<feature type="transmembrane region" description="Helical" evidence="7">
    <location>
        <begin position="313"/>
        <end position="334"/>
    </location>
</feature>
<sequence>MASSINTVAASWQLPYFSIGLLNFLGSIVYVLSTLTFGRLGDKIGFKLLLIVSMVLFGLFLPVGFLWSQVWHLFLFVVVMNLFFGIFFPCIEGLISSREKSEGVSPVATTMRFTLSWSIGNIFGMAFGPFLIERLSFLVFLYGMVLSFLAAFLIYSHFRKYGDHLPGPYSPKLLNTRAKIDFPRIRLYRKTYRLTFVIAGIIYSAVLALFPKILSFYNLPLEKVGFFIVGANIGVFLSFVLLTLFRFWVGNPGFSFLLMAVFPVTAASFFLSPSPAVFFLIAFLAGVTYAVPYTFAIFYGLSSQENDHGKQGGIHEAMVGIIFGFGPLIGGLFLELWPDLKSLGVMTALLCLVSYAIQLRFLKRLHEEDEASQRL</sequence>
<dbReference type="SUPFAM" id="SSF103473">
    <property type="entry name" value="MFS general substrate transporter"/>
    <property type="match status" value="1"/>
</dbReference>
<evidence type="ECO:0000313" key="10">
    <source>
        <dbReference type="Proteomes" id="UP000002382"/>
    </source>
</evidence>
<keyword evidence="5 7" id="KW-1133">Transmembrane helix</keyword>
<dbReference type="eggNOG" id="COG2814">
    <property type="taxonomic scope" value="Bacteria"/>
</dbReference>
<evidence type="ECO:0000256" key="3">
    <source>
        <dbReference type="ARBA" id="ARBA00022475"/>
    </source>
</evidence>
<evidence type="ECO:0000256" key="2">
    <source>
        <dbReference type="ARBA" id="ARBA00022448"/>
    </source>
</evidence>
<reference evidence="9 10" key="1">
    <citation type="submission" date="2009-06" db="EMBL/GenBank/DDBJ databases">
        <title>Complete sequence of Thermotogales bacterium TBF 19.5.1.</title>
        <authorList>
            <consortium name="US DOE Joint Genome Institute"/>
            <person name="Lucas S."/>
            <person name="Copeland A."/>
            <person name="Lapidus A."/>
            <person name="Glavina del Rio T."/>
            <person name="Tice H."/>
            <person name="Bruce D."/>
            <person name="Goodwin L."/>
            <person name="Pitluck S."/>
            <person name="Chertkov O."/>
            <person name="Brettin T."/>
            <person name="Detter J.C."/>
            <person name="Han C."/>
            <person name="Schmutz J."/>
            <person name="Larimer F."/>
            <person name="Land M."/>
            <person name="Hauser L."/>
            <person name="Kyrpides N."/>
            <person name="Ovchinnikova G."/>
            <person name="Noll K."/>
        </authorList>
    </citation>
    <scope>NUCLEOTIDE SEQUENCE [LARGE SCALE GENOMIC DNA]</scope>
    <source>
        <strain evidence="10">ATCC BAA-1733 / DSM 21960 / TBF 19.5.1</strain>
    </source>
</reference>
<reference evidence="9 10" key="2">
    <citation type="journal article" date="2011" name="J. Bacteriol.">
        <title>Genome Sequence of Kosmotoga olearia Strain TBF 19.5.1, a Thermophilic Bacterium with a Wide Growth Temperature Range, Isolated from the Troll B Oil Platform in the North Sea.</title>
        <authorList>
            <person name="Swithers K.S."/>
            <person name="Dipippo J.L."/>
            <person name="Bruce D.C."/>
            <person name="Detter C."/>
            <person name="Tapia R."/>
            <person name="Han S."/>
            <person name="Goodwin L.A."/>
            <person name="Han J."/>
            <person name="Woyke T."/>
            <person name="Pitluck S."/>
            <person name="Pennacchio L."/>
            <person name="Nolan M."/>
            <person name="Mikhailova N."/>
            <person name="Land M.L."/>
            <person name="Nesbo C.L."/>
            <person name="Gogarten J.P."/>
            <person name="Noll K.M."/>
        </authorList>
    </citation>
    <scope>NUCLEOTIDE SEQUENCE [LARGE SCALE GENOMIC DNA]</scope>
    <source>
        <strain evidence="10">ATCC BAA-1733 / DSM 21960 / TBF 19.5.1</strain>
    </source>
</reference>
<evidence type="ECO:0000256" key="1">
    <source>
        <dbReference type="ARBA" id="ARBA00004651"/>
    </source>
</evidence>
<feature type="transmembrane region" description="Helical" evidence="7">
    <location>
        <begin position="194"/>
        <end position="214"/>
    </location>
</feature>
<dbReference type="STRING" id="521045.Kole_0174"/>
<comment type="subcellular location">
    <subcellularLocation>
        <location evidence="1">Cell membrane</location>
        <topology evidence="1">Multi-pass membrane protein</topology>
    </subcellularLocation>
</comment>
<evidence type="ECO:0000256" key="4">
    <source>
        <dbReference type="ARBA" id="ARBA00022692"/>
    </source>
</evidence>
<feature type="transmembrane region" description="Helical" evidence="7">
    <location>
        <begin position="115"/>
        <end position="132"/>
    </location>
</feature>
<feature type="transmembrane region" description="Helical" evidence="7">
    <location>
        <begin position="254"/>
        <end position="271"/>
    </location>
</feature>
<name>C5CIG6_KOSOT</name>
<dbReference type="InterPro" id="IPR020846">
    <property type="entry name" value="MFS_dom"/>
</dbReference>
<proteinExistence type="predicted"/>
<dbReference type="GO" id="GO:0005886">
    <property type="term" value="C:plasma membrane"/>
    <property type="evidence" value="ECO:0007669"/>
    <property type="project" value="UniProtKB-SubCell"/>
</dbReference>
<keyword evidence="3" id="KW-1003">Cell membrane</keyword>
<organism evidence="9 10">
    <name type="scientific">Kosmotoga olearia (strain ATCC BAA-1733 / DSM 21960 / TBF 19.5.1)</name>
    <dbReference type="NCBI Taxonomy" id="521045"/>
    <lineage>
        <taxon>Bacteria</taxon>
        <taxon>Thermotogati</taxon>
        <taxon>Thermotogota</taxon>
        <taxon>Thermotogae</taxon>
        <taxon>Kosmotogales</taxon>
        <taxon>Kosmotogaceae</taxon>
        <taxon>Kosmotoga</taxon>
    </lineage>
</organism>
<dbReference type="Pfam" id="PF07690">
    <property type="entry name" value="MFS_1"/>
    <property type="match status" value="1"/>
</dbReference>